<keyword evidence="2" id="KW-0812">Transmembrane</keyword>
<organism evidence="3 4">
    <name type="scientific">Cyclotella atomus</name>
    <dbReference type="NCBI Taxonomy" id="382360"/>
    <lineage>
        <taxon>Eukaryota</taxon>
        <taxon>Sar</taxon>
        <taxon>Stramenopiles</taxon>
        <taxon>Ochrophyta</taxon>
        <taxon>Bacillariophyta</taxon>
        <taxon>Coscinodiscophyceae</taxon>
        <taxon>Thalassiosirophycidae</taxon>
        <taxon>Stephanodiscales</taxon>
        <taxon>Stephanodiscaceae</taxon>
        <taxon>Cyclotella</taxon>
    </lineage>
</organism>
<keyword evidence="2" id="KW-0472">Membrane</keyword>
<evidence type="ECO:0000256" key="1">
    <source>
        <dbReference type="SAM" id="MobiDB-lite"/>
    </source>
</evidence>
<dbReference type="PANTHER" id="PTHR35560">
    <property type="entry name" value="BLL0132 PROTEIN"/>
    <property type="match status" value="1"/>
</dbReference>
<dbReference type="SUPFAM" id="SSF53474">
    <property type="entry name" value="alpha/beta-Hydrolases"/>
    <property type="match status" value="1"/>
</dbReference>
<dbReference type="Gene3D" id="3.40.50.1820">
    <property type="entry name" value="alpha/beta hydrolase"/>
    <property type="match status" value="1"/>
</dbReference>
<dbReference type="PANTHER" id="PTHR35560:SF3">
    <property type="entry name" value="PEPTIDASE S9 PROLYL OLIGOPEPTIDASE CATALYTIC DOMAIN-CONTAINING PROTEIN"/>
    <property type="match status" value="1"/>
</dbReference>
<dbReference type="Proteomes" id="UP001530400">
    <property type="component" value="Unassembled WGS sequence"/>
</dbReference>
<feature type="transmembrane region" description="Helical" evidence="2">
    <location>
        <begin position="28"/>
        <end position="51"/>
    </location>
</feature>
<comment type="caution">
    <text evidence="3">The sequence shown here is derived from an EMBL/GenBank/DDBJ whole genome shotgun (WGS) entry which is preliminary data.</text>
</comment>
<feature type="compositionally biased region" description="Basic residues" evidence="1">
    <location>
        <begin position="61"/>
        <end position="70"/>
    </location>
</feature>
<dbReference type="AlphaFoldDB" id="A0ABD3P9M0"/>
<keyword evidence="4" id="KW-1185">Reference proteome</keyword>
<evidence type="ECO:0000256" key="2">
    <source>
        <dbReference type="SAM" id="Phobius"/>
    </source>
</evidence>
<gene>
    <name evidence="3" type="ORF">ACHAWO_005050</name>
</gene>
<feature type="region of interest" description="Disordered" evidence="1">
    <location>
        <begin position="59"/>
        <end position="80"/>
    </location>
</feature>
<evidence type="ECO:0000313" key="4">
    <source>
        <dbReference type="Proteomes" id="UP001530400"/>
    </source>
</evidence>
<evidence type="ECO:0000313" key="3">
    <source>
        <dbReference type="EMBL" id="KAL3784541.1"/>
    </source>
</evidence>
<protein>
    <submittedName>
        <fullName evidence="3">Uncharacterized protein</fullName>
    </submittedName>
</protein>
<keyword evidence="2" id="KW-1133">Transmembrane helix</keyword>
<feature type="region of interest" description="Disordered" evidence="1">
    <location>
        <begin position="1"/>
        <end position="27"/>
    </location>
</feature>
<reference evidence="3 4" key="1">
    <citation type="submission" date="2024-10" db="EMBL/GenBank/DDBJ databases">
        <title>Updated reference genomes for cyclostephanoid diatoms.</title>
        <authorList>
            <person name="Roberts W.R."/>
            <person name="Alverson A.J."/>
        </authorList>
    </citation>
    <scope>NUCLEOTIDE SEQUENCE [LARGE SCALE GENOMIC DNA]</scope>
    <source>
        <strain evidence="3 4">AJA010-31</strain>
    </source>
</reference>
<accession>A0ABD3P9M0</accession>
<dbReference type="InterPro" id="IPR029058">
    <property type="entry name" value="AB_hydrolase_fold"/>
</dbReference>
<dbReference type="EMBL" id="JALLPJ020000724">
    <property type="protein sequence ID" value="KAL3784541.1"/>
    <property type="molecule type" value="Genomic_DNA"/>
</dbReference>
<proteinExistence type="predicted"/>
<sequence>MSSSSIQHQDRGLLSQNRRRKKRSTNSASTAVSSVVLAIVMGALVSLILLLDARLSGGAKRPAHSASHRKLQNDVSGDGDDAHPIKEPVLCSAELNLYCPAMMKCCHVYAANESSVTNNEVSAVSRKLPFLESRTVVGYNCLAASKGKYPIGDCCSDGVGDSGCSIGYSCAAAVSGDAIEEGDELSKISHCQLDASKKPLDNNGKPIEFTFKRMPRYHTCSARSYESYQPFGLPIPKSAGQYNGRAIKSGFLKEEHIGQLAYYTNGNSLDVKDEKVKTAVVTIHGSGRDSANYHCYMMRAVSDYVSSVTKARQVELTAELVSEDDYLVIAPWFLAPQDGDPESASSLPYLKWDDNKPIEHTFRYGSESLPANGNTVSSFAAMDVLLESLCSKQSYPNLKKIVVTGHSAGGQFVHRWGISSDSWCLDSNENHPHVKLVAANPRSYAYLDARRYFPSQTDKYVAQNPTFVVDKRSGDGDDTVFEFRELTSQEKEDCPVYNRYEWGLNDNSELPAPYVMSNLAPFQDVTDSEVFCRYASRDVVYLSGERDVEKLGNQICNEDGYQGPTRKQRSERFYGSLQVLGKETGYCGRDDGDEKVHNRVVVKNVGHDHALIYDLDEGQRVLFD</sequence>
<name>A0ABD3P9M0_9STRA</name>